<evidence type="ECO:0000313" key="1">
    <source>
        <dbReference type="EMBL" id="KAL3616674.1"/>
    </source>
</evidence>
<proteinExistence type="predicted"/>
<evidence type="ECO:0000313" key="2">
    <source>
        <dbReference type="Proteomes" id="UP001632038"/>
    </source>
</evidence>
<accession>A0ABD3BHF9</accession>
<protein>
    <submittedName>
        <fullName evidence="1">Uncharacterized protein</fullName>
    </submittedName>
</protein>
<dbReference type="EMBL" id="JAVIJP010000087">
    <property type="protein sequence ID" value="KAL3616674.1"/>
    <property type="molecule type" value="Genomic_DNA"/>
</dbReference>
<comment type="caution">
    <text evidence="1">The sequence shown here is derived from an EMBL/GenBank/DDBJ whole genome shotgun (WGS) entry which is preliminary data.</text>
</comment>
<sequence>MKAGDAEVELKGNRRTATRRLRERWYLERLVRRYRTGWLVSVTLSFYFLQDLEKRVDDEWAGISSSLGEICTAFF</sequence>
<gene>
    <name evidence="1" type="ORF">CASFOL_039068</name>
</gene>
<organism evidence="1 2">
    <name type="scientific">Castilleja foliolosa</name>
    <dbReference type="NCBI Taxonomy" id="1961234"/>
    <lineage>
        <taxon>Eukaryota</taxon>
        <taxon>Viridiplantae</taxon>
        <taxon>Streptophyta</taxon>
        <taxon>Embryophyta</taxon>
        <taxon>Tracheophyta</taxon>
        <taxon>Spermatophyta</taxon>
        <taxon>Magnoliopsida</taxon>
        <taxon>eudicotyledons</taxon>
        <taxon>Gunneridae</taxon>
        <taxon>Pentapetalae</taxon>
        <taxon>asterids</taxon>
        <taxon>lamiids</taxon>
        <taxon>Lamiales</taxon>
        <taxon>Orobanchaceae</taxon>
        <taxon>Pedicularideae</taxon>
        <taxon>Castillejinae</taxon>
        <taxon>Castilleja</taxon>
    </lineage>
</organism>
<dbReference type="AlphaFoldDB" id="A0ABD3BHF9"/>
<keyword evidence="2" id="KW-1185">Reference proteome</keyword>
<name>A0ABD3BHF9_9LAMI</name>
<dbReference type="Proteomes" id="UP001632038">
    <property type="component" value="Unassembled WGS sequence"/>
</dbReference>
<reference evidence="2" key="1">
    <citation type="journal article" date="2024" name="IScience">
        <title>Strigolactones Initiate the Formation of Haustorium-like Structures in Castilleja.</title>
        <authorList>
            <person name="Buerger M."/>
            <person name="Peterson D."/>
            <person name="Chory J."/>
        </authorList>
    </citation>
    <scope>NUCLEOTIDE SEQUENCE [LARGE SCALE GENOMIC DNA]</scope>
</reference>